<name>X1NNF2_9ZZZZ</name>
<reference evidence="1" key="1">
    <citation type="journal article" date="2014" name="Front. Microbiol.">
        <title>High frequency of phylogenetically diverse reductive dehalogenase-homologous genes in deep subseafloor sedimentary metagenomes.</title>
        <authorList>
            <person name="Kawai M."/>
            <person name="Futagami T."/>
            <person name="Toyoda A."/>
            <person name="Takaki Y."/>
            <person name="Nishi S."/>
            <person name="Hori S."/>
            <person name="Arai W."/>
            <person name="Tsubouchi T."/>
            <person name="Morono Y."/>
            <person name="Uchiyama I."/>
            <person name="Ito T."/>
            <person name="Fujiyama A."/>
            <person name="Inagaki F."/>
            <person name="Takami H."/>
        </authorList>
    </citation>
    <scope>NUCLEOTIDE SEQUENCE</scope>
    <source>
        <strain evidence="1">Expedition CK06-06</strain>
    </source>
</reference>
<accession>X1NNF2</accession>
<comment type="caution">
    <text evidence="1">The sequence shown here is derived from an EMBL/GenBank/DDBJ whole genome shotgun (WGS) entry which is preliminary data.</text>
</comment>
<proteinExistence type="predicted"/>
<organism evidence="1">
    <name type="scientific">marine sediment metagenome</name>
    <dbReference type="NCBI Taxonomy" id="412755"/>
    <lineage>
        <taxon>unclassified sequences</taxon>
        <taxon>metagenomes</taxon>
        <taxon>ecological metagenomes</taxon>
    </lineage>
</organism>
<dbReference type="EMBL" id="BARV01022441">
    <property type="protein sequence ID" value="GAI20204.1"/>
    <property type="molecule type" value="Genomic_DNA"/>
</dbReference>
<gene>
    <name evidence="1" type="ORF">S06H3_36997</name>
</gene>
<dbReference type="AlphaFoldDB" id="X1NNF2"/>
<protein>
    <submittedName>
        <fullName evidence="1">Uncharacterized protein</fullName>
    </submittedName>
</protein>
<sequence>MGEVKAYRRIHYSGLDADKAGVTGVAGATYAANDSGKLYYWNDALAAWKTGLGYEYVPRAVAAADITQATLTMDAFWQVDGIDLSGIVPAGAVAAHLRFRIVDDAAAQDAVFRCNDTTKAENRVELYTQVANIPVESDGILFLDSDRLLDYTIAMGMATVEIFVLGWFI</sequence>
<evidence type="ECO:0000313" key="1">
    <source>
        <dbReference type="EMBL" id="GAI20204.1"/>
    </source>
</evidence>